<keyword evidence="10" id="KW-0812">Transmembrane</keyword>
<dbReference type="Gene3D" id="1.10.510.10">
    <property type="entry name" value="Transferase(Phosphotransferase) domain 1"/>
    <property type="match status" value="1"/>
</dbReference>
<dbReference type="CDD" id="cd06577">
    <property type="entry name" value="PASTA_pknB"/>
    <property type="match status" value="4"/>
</dbReference>
<evidence type="ECO:0000256" key="9">
    <source>
        <dbReference type="SAM" id="MobiDB-lite"/>
    </source>
</evidence>
<feature type="domain" description="PASTA" evidence="12">
    <location>
        <begin position="636"/>
        <end position="701"/>
    </location>
</feature>
<dbReference type="InterPro" id="IPR008271">
    <property type="entry name" value="Ser/Thr_kinase_AS"/>
</dbReference>
<keyword evidence="4" id="KW-0547">Nucleotide-binding</keyword>
<dbReference type="SMART" id="SM00220">
    <property type="entry name" value="S_TKc"/>
    <property type="match status" value="1"/>
</dbReference>
<feature type="region of interest" description="Disordered" evidence="9">
    <location>
        <begin position="1"/>
        <end position="23"/>
    </location>
</feature>
<dbReference type="FunFam" id="3.30.200.20:FF:000035">
    <property type="entry name" value="Serine/threonine protein kinase Stk1"/>
    <property type="match status" value="1"/>
</dbReference>
<organism evidence="13">
    <name type="scientific">Nakamurella sp. A5-74</name>
    <dbReference type="NCBI Taxonomy" id="3158264"/>
    <lineage>
        <taxon>Bacteria</taxon>
        <taxon>Bacillati</taxon>
        <taxon>Actinomycetota</taxon>
        <taxon>Actinomycetes</taxon>
        <taxon>Nakamurellales</taxon>
        <taxon>Nakamurellaceae</taxon>
        <taxon>Nakamurella</taxon>
    </lineage>
</organism>
<feature type="compositionally biased region" description="Low complexity" evidence="9">
    <location>
        <begin position="390"/>
        <end position="400"/>
    </location>
</feature>
<dbReference type="NCBIfam" id="NF033483">
    <property type="entry name" value="PknB_PASTA_kin"/>
    <property type="match status" value="1"/>
</dbReference>
<feature type="transmembrane region" description="Helical" evidence="10">
    <location>
        <begin position="410"/>
        <end position="432"/>
    </location>
</feature>
<evidence type="ECO:0000259" key="12">
    <source>
        <dbReference type="PROSITE" id="PS51178"/>
    </source>
</evidence>
<feature type="region of interest" description="Disordered" evidence="9">
    <location>
        <begin position="299"/>
        <end position="402"/>
    </location>
</feature>
<dbReference type="RefSeq" id="WP_353647828.1">
    <property type="nucleotide sequence ID" value="NZ_CP159218.1"/>
</dbReference>
<name>A0AAU8DJ72_9ACTN</name>
<evidence type="ECO:0000256" key="7">
    <source>
        <dbReference type="ARBA" id="ARBA00047899"/>
    </source>
</evidence>
<evidence type="ECO:0000256" key="1">
    <source>
        <dbReference type="ARBA" id="ARBA00012513"/>
    </source>
</evidence>
<dbReference type="AlphaFoldDB" id="A0AAU8DJ72"/>
<dbReference type="SMART" id="SM00740">
    <property type="entry name" value="PASTA"/>
    <property type="match status" value="4"/>
</dbReference>
<keyword evidence="10" id="KW-1133">Transmembrane helix</keyword>
<dbReference type="GO" id="GO:0005524">
    <property type="term" value="F:ATP binding"/>
    <property type="evidence" value="ECO:0007669"/>
    <property type="project" value="UniProtKB-KW"/>
</dbReference>
<evidence type="ECO:0000313" key="13">
    <source>
        <dbReference type="EMBL" id="XCG62213.1"/>
    </source>
</evidence>
<keyword evidence="3" id="KW-0808">Transferase</keyword>
<dbReference type="Gene3D" id="3.30.200.20">
    <property type="entry name" value="Phosphorylase Kinase, domain 1"/>
    <property type="match status" value="1"/>
</dbReference>
<dbReference type="EMBL" id="CP159218">
    <property type="protein sequence ID" value="XCG62213.1"/>
    <property type="molecule type" value="Genomic_DNA"/>
</dbReference>
<dbReference type="PANTHER" id="PTHR43289">
    <property type="entry name" value="MITOGEN-ACTIVATED PROTEIN KINASE KINASE KINASE 20-RELATED"/>
    <property type="match status" value="1"/>
</dbReference>
<evidence type="ECO:0000256" key="2">
    <source>
        <dbReference type="ARBA" id="ARBA00022527"/>
    </source>
</evidence>
<feature type="domain" description="PASTA" evidence="12">
    <location>
        <begin position="568"/>
        <end position="635"/>
    </location>
</feature>
<feature type="compositionally biased region" description="Low complexity" evidence="9">
    <location>
        <begin position="308"/>
        <end position="347"/>
    </location>
</feature>
<comment type="catalytic activity">
    <reaction evidence="8">
        <text>L-seryl-[protein] + ATP = O-phospho-L-seryl-[protein] + ADP + H(+)</text>
        <dbReference type="Rhea" id="RHEA:17989"/>
        <dbReference type="Rhea" id="RHEA-COMP:9863"/>
        <dbReference type="Rhea" id="RHEA-COMP:11604"/>
        <dbReference type="ChEBI" id="CHEBI:15378"/>
        <dbReference type="ChEBI" id="CHEBI:29999"/>
        <dbReference type="ChEBI" id="CHEBI:30616"/>
        <dbReference type="ChEBI" id="CHEBI:83421"/>
        <dbReference type="ChEBI" id="CHEBI:456216"/>
        <dbReference type="EC" id="2.7.11.1"/>
    </reaction>
</comment>
<keyword evidence="5 13" id="KW-0418">Kinase</keyword>
<sequence length="763" mass="78667">MTTVRTQSGQGGAGDPRHRGGLSGSLLDGRYRIGSVIARGGMSTVYRGVDTRLDRPVAVKVMSAQYADDPAFLTRFSREARLAAGLSHSGVVAVYDHGRDGDHTFLVMELIDGGTLRDLLHQRGPQGVAVTLSILEPLLDALAAAHRAGLVHRDVKPENVLISARGELKVADFGLVRAVTSQTMATGDVILGTVAYLSPEQVERGTSDTRSDVYSAGIVGWELLVGEPPFTGENAMSVAYQHVHSDVPLLGDEVDGVPAALEDLIGDATQRDPEIRPRDAGEFAAAIRQIRRDLAIPRVPIPVPTRPQPVAATDDPDADVPLAGRTGGRPRPTRIANADLDPAAPHAPDGRVTFRTSTSLHGPTVGAGHHGTRVMTDPPRATAHAPRGAPTTRTPVPQVSPRRRRRVPRWLIIVLAMLLLGAAVGAGGWWLADGRWAYAPATEGLTQQQAERVIRAAGLVPQVSVHTDASAKVGTIADATPGAGARMLRGSAVALVVSTGRPTVPEVLPGTAQAVAEALLTDAGLRAEPAGESEYSSDVPRGSVLRTDPSAGSPSTPGMTVTLVLSLGTAPAPIPDVTGKSPEDATNKLIVAGFGLDGADAGYDASLPDGVVVGTKPGAGQRITPGSRVALVINTSAVVPDLRGRPLTDAIASIAADGWTVTTGDPVFDPAVAGGAVVGSSPAAGGRVDPAQKVITLTPSSAVTVPDLSTGTMADAARTAQTVGLAVEVRGWWVFASSQVRGQEPAAGFLVEPGATIVLSAGF</sequence>
<protein>
    <recommendedName>
        <fullName evidence="1">non-specific serine/threonine protein kinase</fullName>
        <ecNumber evidence="1">2.7.11.1</ecNumber>
    </recommendedName>
</protein>
<dbReference type="PROSITE" id="PS00108">
    <property type="entry name" value="PROTEIN_KINASE_ST"/>
    <property type="match status" value="1"/>
</dbReference>
<feature type="domain" description="Protein kinase" evidence="11">
    <location>
        <begin position="31"/>
        <end position="296"/>
    </location>
</feature>
<gene>
    <name evidence="13" type="primary">pknB</name>
    <name evidence="13" type="ORF">ABLG96_13130</name>
</gene>
<dbReference type="Gene3D" id="3.30.10.20">
    <property type="match status" value="5"/>
</dbReference>
<feature type="region of interest" description="Disordered" evidence="9">
    <location>
        <begin position="528"/>
        <end position="556"/>
    </location>
</feature>
<dbReference type="InterPro" id="IPR005543">
    <property type="entry name" value="PASTA_dom"/>
</dbReference>
<dbReference type="CDD" id="cd14014">
    <property type="entry name" value="STKc_PknB_like"/>
    <property type="match status" value="1"/>
</dbReference>
<evidence type="ECO:0000259" key="11">
    <source>
        <dbReference type="PROSITE" id="PS50011"/>
    </source>
</evidence>
<dbReference type="EC" id="2.7.11.1" evidence="1"/>
<reference evidence="13" key="1">
    <citation type="submission" date="2024-05" db="EMBL/GenBank/DDBJ databases">
        <authorList>
            <person name="Cai S.Y."/>
            <person name="Jin L.M."/>
            <person name="Li H.R."/>
        </authorList>
    </citation>
    <scope>NUCLEOTIDE SEQUENCE</scope>
    <source>
        <strain evidence="13">A5-74</strain>
    </source>
</reference>
<evidence type="ECO:0000256" key="8">
    <source>
        <dbReference type="ARBA" id="ARBA00048679"/>
    </source>
</evidence>
<keyword evidence="2" id="KW-0723">Serine/threonine-protein kinase</keyword>
<dbReference type="PANTHER" id="PTHR43289:SF34">
    <property type="entry name" value="SERINE_THREONINE-PROTEIN KINASE YBDM-RELATED"/>
    <property type="match status" value="1"/>
</dbReference>
<feature type="domain" description="PASTA" evidence="12">
    <location>
        <begin position="500"/>
        <end position="567"/>
    </location>
</feature>
<dbReference type="GO" id="GO:0004674">
    <property type="term" value="F:protein serine/threonine kinase activity"/>
    <property type="evidence" value="ECO:0007669"/>
    <property type="project" value="UniProtKB-KW"/>
</dbReference>
<dbReference type="Pfam" id="PF00069">
    <property type="entry name" value="Pkinase"/>
    <property type="match status" value="1"/>
</dbReference>
<comment type="catalytic activity">
    <reaction evidence="7">
        <text>L-threonyl-[protein] + ATP = O-phospho-L-threonyl-[protein] + ADP + H(+)</text>
        <dbReference type="Rhea" id="RHEA:46608"/>
        <dbReference type="Rhea" id="RHEA-COMP:11060"/>
        <dbReference type="Rhea" id="RHEA-COMP:11605"/>
        <dbReference type="ChEBI" id="CHEBI:15378"/>
        <dbReference type="ChEBI" id="CHEBI:30013"/>
        <dbReference type="ChEBI" id="CHEBI:30616"/>
        <dbReference type="ChEBI" id="CHEBI:61977"/>
        <dbReference type="ChEBI" id="CHEBI:456216"/>
        <dbReference type="EC" id="2.7.11.1"/>
    </reaction>
</comment>
<evidence type="ECO:0000256" key="10">
    <source>
        <dbReference type="SAM" id="Phobius"/>
    </source>
</evidence>
<dbReference type="SUPFAM" id="SSF56112">
    <property type="entry name" value="Protein kinase-like (PK-like)"/>
    <property type="match status" value="1"/>
</dbReference>
<evidence type="ECO:0000256" key="5">
    <source>
        <dbReference type="ARBA" id="ARBA00022777"/>
    </source>
</evidence>
<dbReference type="PROSITE" id="PS50011">
    <property type="entry name" value="PROTEIN_KINASE_DOM"/>
    <property type="match status" value="1"/>
</dbReference>
<dbReference type="InterPro" id="IPR011009">
    <property type="entry name" value="Kinase-like_dom_sf"/>
</dbReference>
<evidence type="ECO:0000256" key="4">
    <source>
        <dbReference type="ARBA" id="ARBA00022741"/>
    </source>
</evidence>
<keyword evidence="6" id="KW-0067">ATP-binding</keyword>
<dbReference type="GO" id="GO:0045717">
    <property type="term" value="P:negative regulation of fatty acid biosynthetic process"/>
    <property type="evidence" value="ECO:0007669"/>
    <property type="project" value="UniProtKB-ARBA"/>
</dbReference>
<evidence type="ECO:0000256" key="3">
    <source>
        <dbReference type="ARBA" id="ARBA00022679"/>
    </source>
</evidence>
<dbReference type="FunFam" id="1.10.510.10:FF:000021">
    <property type="entry name" value="Serine/threonine protein kinase"/>
    <property type="match status" value="1"/>
</dbReference>
<proteinExistence type="predicted"/>
<dbReference type="Pfam" id="PF03793">
    <property type="entry name" value="PASTA"/>
    <property type="match status" value="4"/>
</dbReference>
<dbReference type="PROSITE" id="PS51178">
    <property type="entry name" value="PASTA"/>
    <property type="match status" value="3"/>
</dbReference>
<keyword evidence="10" id="KW-0472">Membrane</keyword>
<dbReference type="InterPro" id="IPR000719">
    <property type="entry name" value="Prot_kinase_dom"/>
</dbReference>
<evidence type="ECO:0000256" key="6">
    <source>
        <dbReference type="ARBA" id="ARBA00022840"/>
    </source>
</evidence>
<accession>A0AAU8DJ72</accession>